<comment type="caution">
    <text evidence="1">The sequence shown here is derived from an EMBL/GenBank/DDBJ whole genome shotgun (WGS) entry which is preliminary data.</text>
</comment>
<accession>A0ABS4IV90</accession>
<evidence type="ECO:0000313" key="1">
    <source>
        <dbReference type="EMBL" id="MBP1991507.1"/>
    </source>
</evidence>
<protein>
    <submittedName>
        <fullName evidence="1">Membrane protein</fullName>
    </submittedName>
</protein>
<proteinExistence type="predicted"/>
<keyword evidence="2" id="KW-1185">Reference proteome</keyword>
<organism evidence="1 2">
    <name type="scientific">Paenibacillus eucommiae</name>
    <dbReference type="NCBI Taxonomy" id="1355755"/>
    <lineage>
        <taxon>Bacteria</taxon>
        <taxon>Bacillati</taxon>
        <taxon>Bacillota</taxon>
        <taxon>Bacilli</taxon>
        <taxon>Bacillales</taxon>
        <taxon>Paenibacillaceae</taxon>
        <taxon>Paenibacillus</taxon>
    </lineage>
</organism>
<dbReference type="RefSeq" id="WP_209972260.1">
    <property type="nucleotide sequence ID" value="NZ_JAGGLB010000009.1"/>
</dbReference>
<reference evidence="1 2" key="1">
    <citation type="submission" date="2021-03" db="EMBL/GenBank/DDBJ databases">
        <title>Genomic Encyclopedia of Type Strains, Phase IV (KMG-IV): sequencing the most valuable type-strain genomes for metagenomic binning, comparative biology and taxonomic classification.</title>
        <authorList>
            <person name="Goeker M."/>
        </authorList>
    </citation>
    <scope>NUCLEOTIDE SEQUENCE [LARGE SCALE GENOMIC DNA]</scope>
    <source>
        <strain evidence="1 2">DSM 26048</strain>
    </source>
</reference>
<dbReference type="EMBL" id="JAGGLB010000009">
    <property type="protein sequence ID" value="MBP1991507.1"/>
    <property type="molecule type" value="Genomic_DNA"/>
</dbReference>
<gene>
    <name evidence="1" type="ORF">J2Z66_003114</name>
</gene>
<sequence length="114" mass="13383">MGRRAERICQEILTQYQRAKKAEYEEIALTRLIDQIVLRRKIGTPDHFQFKFEIHFPNWLVEANREGNLFDISLIMMNDLKSYLAQGLYWLIASYSEEPAVTLELTKLAAISTF</sequence>
<name>A0ABS4IV90_9BACL</name>
<dbReference type="Proteomes" id="UP001519287">
    <property type="component" value="Unassembled WGS sequence"/>
</dbReference>
<evidence type="ECO:0000313" key="2">
    <source>
        <dbReference type="Proteomes" id="UP001519287"/>
    </source>
</evidence>